<keyword evidence="11" id="KW-0812">Transmembrane</keyword>
<dbReference type="InterPro" id="IPR017441">
    <property type="entry name" value="Protein_kinase_ATP_BS"/>
</dbReference>
<dbReference type="GO" id="GO:0030247">
    <property type="term" value="F:polysaccharide binding"/>
    <property type="evidence" value="ECO:0007669"/>
    <property type="project" value="InterPro"/>
</dbReference>
<feature type="domain" description="Protein kinase" evidence="13">
    <location>
        <begin position="452"/>
        <end position="735"/>
    </location>
</feature>
<dbReference type="AlphaFoldDB" id="A0A368SB70"/>
<keyword evidence="8" id="KW-0325">Glycoprotein</keyword>
<dbReference type="Pfam" id="PF07714">
    <property type="entry name" value="PK_Tyr_Ser-Thr"/>
    <property type="match status" value="1"/>
</dbReference>
<dbReference type="SUPFAM" id="SSF56112">
    <property type="entry name" value="Protein kinase-like (PK-like)"/>
    <property type="match status" value="1"/>
</dbReference>
<evidence type="ECO:0000256" key="4">
    <source>
        <dbReference type="ARBA" id="ARBA00022729"/>
    </source>
</evidence>
<dbReference type="GO" id="GO:0004674">
    <property type="term" value="F:protein serine/threonine kinase activity"/>
    <property type="evidence" value="ECO:0007669"/>
    <property type="project" value="UniProtKB-KW"/>
</dbReference>
<evidence type="ECO:0000256" key="7">
    <source>
        <dbReference type="ARBA" id="ARBA00023157"/>
    </source>
</evidence>
<evidence type="ECO:0000256" key="5">
    <source>
        <dbReference type="ARBA" id="ARBA00022741"/>
    </source>
</evidence>
<evidence type="ECO:0000259" key="14">
    <source>
        <dbReference type="PROSITE" id="PS50026"/>
    </source>
</evidence>
<evidence type="ECO:0000256" key="3">
    <source>
        <dbReference type="ARBA" id="ARBA00022679"/>
    </source>
</evidence>
<feature type="chain" id="PRO_5016603564" description="Protein kinase domain-containing protein" evidence="12">
    <location>
        <begin position="21"/>
        <end position="746"/>
    </location>
</feature>
<keyword evidence="3" id="KW-0808">Transferase</keyword>
<evidence type="ECO:0000256" key="6">
    <source>
        <dbReference type="ARBA" id="ARBA00022840"/>
    </source>
</evidence>
<comment type="subcellular location">
    <subcellularLocation>
        <location evidence="1">Membrane</location>
        <topology evidence="1">Single-pass type I membrane protein</topology>
    </subcellularLocation>
</comment>
<feature type="signal peptide" evidence="12">
    <location>
        <begin position="1"/>
        <end position="20"/>
    </location>
</feature>
<dbReference type="GO" id="GO:0005524">
    <property type="term" value="F:ATP binding"/>
    <property type="evidence" value="ECO:0007669"/>
    <property type="project" value="UniProtKB-UniRule"/>
</dbReference>
<evidence type="ECO:0008006" key="16">
    <source>
        <dbReference type="Google" id="ProtNLM"/>
    </source>
</evidence>
<dbReference type="PROSITE" id="PS00010">
    <property type="entry name" value="ASX_HYDROXYL"/>
    <property type="match status" value="1"/>
</dbReference>
<name>A0A368SB70_SETIT</name>
<dbReference type="PANTHER" id="PTHR27005:SF162">
    <property type="entry name" value="OS11G0691500 PROTEIN"/>
    <property type="match status" value="1"/>
</dbReference>
<dbReference type="Pfam" id="PF13947">
    <property type="entry name" value="GUB_WAK_bind"/>
    <property type="match status" value="1"/>
</dbReference>
<proteinExistence type="predicted"/>
<protein>
    <recommendedName>
        <fullName evidence="16">Protein kinase domain-containing protein</fullName>
    </recommendedName>
</protein>
<dbReference type="SMART" id="SM00181">
    <property type="entry name" value="EGF"/>
    <property type="match status" value="2"/>
</dbReference>
<dbReference type="InterPro" id="IPR000719">
    <property type="entry name" value="Prot_kinase_dom"/>
</dbReference>
<evidence type="ECO:0000256" key="9">
    <source>
        <dbReference type="PROSITE-ProRule" id="PRU00076"/>
    </source>
</evidence>
<dbReference type="PROSITE" id="PS50026">
    <property type="entry name" value="EGF_3"/>
    <property type="match status" value="1"/>
</dbReference>
<organism evidence="15">
    <name type="scientific">Setaria italica</name>
    <name type="common">Foxtail millet</name>
    <name type="synonym">Panicum italicum</name>
    <dbReference type="NCBI Taxonomy" id="4555"/>
    <lineage>
        <taxon>Eukaryota</taxon>
        <taxon>Viridiplantae</taxon>
        <taxon>Streptophyta</taxon>
        <taxon>Embryophyta</taxon>
        <taxon>Tracheophyta</taxon>
        <taxon>Spermatophyta</taxon>
        <taxon>Magnoliopsida</taxon>
        <taxon>Liliopsida</taxon>
        <taxon>Poales</taxon>
        <taxon>Poaceae</taxon>
        <taxon>PACMAD clade</taxon>
        <taxon>Panicoideae</taxon>
        <taxon>Panicodae</taxon>
        <taxon>Paniceae</taxon>
        <taxon>Cenchrinae</taxon>
        <taxon>Setaria</taxon>
    </lineage>
</organism>
<reference evidence="15" key="1">
    <citation type="journal article" date="2012" name="Nat. Biotechnol.">
        <title>Reference genome sequence of the model plant Setaria.</title>
        <authorList>
            <person name="Bennetzen J.L."/>
            <person name="Schmutz J."/>
            <person name="Wang H."/>
            <person name="Percifield R."/>
            <person name="Hawkins J."/>
            <person name="Pontaroli A.C."/>
            <person name="Estep M."/>
            <person name="Feng L."/>
            <person name="Vaughn J.N."/>
            <person name="Grimwood J."/>
            <person name="Jenkins J."/>
            <person name="Barry K."/>
            <person name="Lindquist E."/>
            <person name="Hellsten U."/>
            <person name="Deshpande S."/>
            <person name="Wang X."/>
            <person name="Wu X."/>
            <person name="Mitros T."/>
            <person name="Triplett J."/>
            <person name="Yang X."/>
            <person name="Ye C.Y."/>
            <person name="Mauro-Herrera M."/>
            <person name="Wang L."/>
            <person name="Li P."/>
            <person name="Sharma M."/>
            <person name="Sharma R."/>
            <person name="Ronald P.C."/>
            <person name="Panaud O."/>
            <person name="Kellogg E.A."/>
            <person name="Brutnell T.P."/>
            <person name="Doust A.N."/>
            <person name="Tuskan G.A."/>
            <person name="Rokhsar D."/>
            <person name="Devos K.M."/>
        </authorList>
    </citation>
    <scope>NUCLEOTIDE SEQUENCE [LARGE SCALE GENOMIC DNA]</scope>
    <source>
        <strain evidence="15">Yugu1</strain>
    </source>
</reference>
<dbReference type="SMART" id="SM00179">
    <property type="entry name" value="EGF_CA"/>
    <property type="match status" value="1"/>
</dbReference>
<dbReference type="FunFam" id="1.10.510.10:FF:000606">
    <property type="entry name" value="Wall-associated receptor kinase 3"/>
    <property type="match status" value="1"/>
</dbReference>
<dbReference type="InterPro" id="IPR025287">
    <property type="entry name" value="WAK_GUB"/>
</dbReference>
<dbReference type="InterPro" id="IPR000742">
    <property type="entry name" value="EGF"/>
</dbReference>
<keyword evidence="9" id="KW-0245">EGF-like domain</keyword>
<keyword evidence="5 10" id="KW-0547">Nucleotide-binding</keyword>
<dbReference type="Gene3D" id="1.10.510.10">
    <property type="entry name" value="Transferase(Phosphotransferase) domain 1"/>
    <property type="match status" value="1"/>
</dbReference>
<evidence type="ECO:0000256" key="11">
    <source>
        <dbReference type="SAM" id="Phobius"/>
    </source>
</evidence>
<dbReference type="SMART" id="SM00220">
    <property type="entry name" value="S_TKc"/>
    <property type="match status" value="1"/>
</dbReference>
<evidence type="ECO:0000256" key="1">
    <source>
        <dbReference type="ARBA" id="ARBA00004479"/>
    </source>
</evidence>
<dbReference type="InterPro" id="IPR001881">
    <property type="entry name" value="EGF-like_Ca-bd_dom"/>
</dbReference>
<feature type="transmembrane region" description="Helical" evidence="11">
    <location>
        <begin position="389"/>
        <end position="412"/>
    </location>
</feature>
<keyword evidence="7" id="KW-1015">Disulfide bond</keyword>
<dbReference type="InterPro" id="IPR001245">
    <property type="entry name" value="Ser-Thr/Tyr_kinase_cat_dom"/>
</dbReference>
<dbReference type="CDD" id="cd00054">
    <property type="entry name" value="EGF_CA"/>
    <property type="match status" value="1"/>
</dbReference>
<dbReference type="InterPro" id="IPR018097">
    <property type="entry name" value="EGF_Ca-bd_CS"/>
</dbReference>
<keyword evidence="6 10" id="KW-0067">ATP-binding</keyword>
<reference evidence="15" key="2">
    <citation type="submission" date="2015-07" db="EMBL/GenBank/DDBJ databases">
        <authorList>
            <person name="Noorani M."/>
        </authorList>
    </citation>
    <scope>NUCLEOTIDE SEQUENCE</scope>
    <source>
        <strain evidence="15">Yugu1</strain>
    </source>
</reference>
<keyword evidence="11" id="KW-1133">Transmembrane helix</keyword>
<dbReference type="PROSITE" id="PS01187">
    <property type="entry name" value="EGF_CA"/>
    <property type="match status" value="1"/>
</dbReference>
<dbReference type="GO" id="GO:0007166">
    <property type="term" value="P:cell surface receptor signaling pathway"/>
    <property type="evidence" value="ECO:0007669"/>
    <property type="project" value="InterPro"/>
</dbReference>
<accession>A0A368SB70</accession>
<gene>
    <name evidence="15" type="ORF">SETIT_8G242300v2</name>
</gene>
<dbReference type="OrthoDB" id="10060424at2759"/>
<evidence type="ECO:0000313" key="15">
    <source>
        <dbReference type="EMBL" id="RCV39669.1"/>
    </source>
</evidence>
<dbReference type="PANTHER" id="PTHR27005">
    <property type="entry name" value="WALL-ASSOCIATED RECEPTOR KINASE-LIKE 21"/>
    <property type="match status" value="1"/>
</dbReference>
<sequence>MKRLAAMVLWFLLIPTLAFSYLIIPLPPLVAGASGSNIAPPPPALPAAPRPGCPSMCGNVNIPYPFGIGVECAWRPGMGFSITCDHSYNPPRPYTGDFEVISISLEAGEMHVFSDVAYICYNSSTTTASNGVSAWTLSFNPAFLISPTRNIFTGIGCDAIAFLNGREDFSFFTGCITSCNSLHAAAEDGEECTGLGCCQSSIPTNLSTIKIYWGNNESYTPTNLAWEYSPCNYAFIGENDWYHFNQSDLKRDANNKTFIDRVGNRTIPMVLDWSIRDGMSCQAPTKDYAGAPTAPACISRNSFCVNAAHGPGYLCNCSKGYTGNPYVTDGCTNINECKLRKSNPAIYEKLCGSNSKCHDTQGDYECKCKFGHKGDGKSEKGCQPIIEGYAIAIVVTLVSLTILVILLCLLYMEYRRRIRRGHFDKNGGKILEGAANIVTFSEDELRKITNNFSKDRQIGRGAFGMVYKGTTDDNKRVAVKRPIVEGEKSRQGGEFVDEIIFQFAISHTNIVRLVGCCLETSIPMLVFEFIPNGSLSDMLHGAGKQGSLSLQMRLDIAIGSAEALTYMHSHDAGHNNRIHGDVKSGNILLDDDLNPKVSDFGSSKLVSIASRYAKWAVSGDMSYIDPVYINTGSFTEKSDVYSFGVVLLELITRKKARYDGCNSLPMNFVKTCKKEGNGWKMYDRDIFSGEDAQTSQRYIECLDRIGALAVRCLKEDVEERPTMAEVVEKLKQVKLIAFGNSGSEAR</sequence>
<dbReference type="InterPro" id="IPR000152">
    <property type="entry name" value="EGF-type_Asp/Asn_hydroxyl_site"/>
</dbReference>
<dbReference type="GO" id="GO:0016020">
    <property type="term" value="C:membrane"/>
    <property type="evidence" value="ECO:0007669"/>
    <property type="project" value="UniProtKB-SubCell"/>
</dbReference>
<comment type="caution">
    <text evidence="9">Lacks conserved residue(s) required for the propagation of feature annotation.</text>
</comment>
<evidence type="ECO:0000256" key="8">
    <source>
        <dbReference type="ARBA" id="ARBA00023180"/>
    </source>
</evidence>
<dbReference type="InterPro" id="IPR045274">
    <property type="entry name" value="WAK-like"/>
</dbReference>
<dbReference type="EMBL" id="CM003535">
    <property type="protein sequence ID" value="RCV39669.1"/>
    <property type="molecule type" value="Genomic_DNA"/>
</dbReference>
<evidence type="ECO:0000256" key="10">
    <source>
        <dbReference type="PROSITE-ProRule" id="PRU10141"/>
    </source>
</evidence>
<evidence type="ECO:0000259" key="13">
    <source>
        <dbReference type="PROSITE" id="PS50011"/>
    </source>
</evidence>
<feature type="binding site" evidence="10">
    <location>
        <position position="480"/>
    </location>
    <ligand>
        <name>ATP</name>
        <dbReference type="ChEBI" id="CHEBI:30616"/>
    </ligand>
</feature>
<keyword evidence="2" id="KW-0723">Serine/threonine-protein kinase</keyword>
<evidence type="ECO:0000256" key="12">
    <source>
        <dbReference type="SAM" id="SignalP"/>
    </source>
</evidence>
<dbReference type="InterPro" id="IPR011009">
    <property type="entry name" value="Kinase-like_dom_sf"/>
</dbReference>
<keyword evidence="2" id="KW-0418">Kinase</keyword>
<evidence type="ECO:0000256" key="2">
    <source>
        <dbReference type="ARBA" id="ARBA00022527"/>
    </source>
</evidence>
<dbReference type="Gene3D" id="3.30.200.20">
    <property type="entry name" value="Phosphorylase Kinase, domain 1"/>
    <property type="match status" value="1"/>
</dbReference>
<feature type="domain" description="EGF-like" evidence="14">
    <location>
        <begin position="333"/>
        <end position="383"/>
    </location>
</feature>
<dbReference type="Gene3D" id="2.10.25.10">
    <property type="entry name" value="Laminin"/>
    <property type="match status" value="1"/>
</dbReference>
<dbReference type="FunFam" id="3.30.200.20:FF:000337">
    <property type="entry name" value="Wall-associated receptor kinase 3"/>
    <property type="match status" value="1"/>
</dbReference>
<dbReference type="PROSITE" id="PS00107">
    <property type="entry name" value="PROTEIN_KINASE_ATP"/>
    <property type="match status" value="1"/>
</dbReference>
<keyword evidence="4 12" id="KW-0732">Signal</keyword>
<dbReference type="PROSITE" id="PS50011">
    <property type="entry name" value="PROTEIN_KINASE_DOM"/>
    <property type="match status" value="1"/>
</dbReference>
<keyword evidence="11" id="KW-0472">Membrane</keyword>
<dbReference type="GO" id="GO:0005509">
    <property type="term" value="F:calcium ion binding"/>
    <property type="evidence" value="ECO:0007669"/>
    <property type="project" value="InterPro"/>
</dbReference>